<gene>
    <name evidence="2" type="ORF">PM006_08815</name>
</gene>
<organism evidence="2 3">
    <name type="scientific">Clostridium symbiosum</name>
    <name type="common">Bacteroides symbiosus</name>
    <dbReference type="NCBI Taxonomy" id="1512"/>
    <lineage>
        <taxon>Bacteria</taxon>
        <taxon>Bacillati</taxon>
        <taxon>Bacillota</taxon>
        <taxon>Clostridia</taxon>
        <taxon>Lachnospirales</taxon>
        <taxon>Lachnospiraceae</taxon>
        <taxon>Otoolea</taxon>
    </lineage>
</organism>
<name>A0AAW6ARX3_CLOSY</name>
<feature type="transmembrane region" description="Helical" evidence="1">
    <location>
        <begin position="39"/>
        <end position="58"/>
    </location>
</feature>
<sequence>MKKSIKIIFIIFNTVLFLSNFILVAFLPKTLLFGWMPSQFAFMAGSMAVASAVWGLYFNKFYDTQGHIDELYGEE</sequence>
<accession>A0AAW6ARX3</accession>
<feature type="transmembrane region" description="Helical" evidence="1">
    <location>
        <begin position="7"/>
        <end position="27"/>
    </location>
</feature>
<evidence type="ECO:0000313" key="3">
    <source>
        <dbReference type="Proteomes" id="UP001300871"/>
    </source>
</evidence>
<dbReference type="EMBL" id="JAQLGM010000017">
    <property type="protein sequence ID" value="MDB2000299.1"/>
    <property type="molecule type" value="Genomic_DNA"/>
</dbReference>
<dbReference type="RefSeq" id="WP_009296170.1">
    <property type="nucleotide sequence ID" value="NZ_BAABZD010000011.1"/>
</dbReference>
<protein>
    <submittedName>
        <fullName evidence="2">Uncharacterized protein</fullName>
    </submittedName>
</protein>
<evidence type="ECO:0000256" key="1">
    <source>
        <dbReference type="SAM" id="Phobius"/>
    </source>
</evidence>
<keyword evidence="1" id="KW-1133">Transmembrane helix</keyword>
<evidence type="ECO:0000313" key="2">
    <source>
        <dbReference type="EMBL" id="MDB2000299.1"/>
    </source>
</evidence>
<reference evidence="2" key="1">
    <citation type="submission" date="2023-01" db="EMBL/GenBank/DDBJ databases">
        <title>Human gut microbiome strain richness.</title>
        <authorList>
            <person name="Chen-Liaw A."/>
        </authorList>
    </citation>
    <scope>NUCLEOTIDE SEQUENCE</scope>
    <source>
        <strain evidence="2">B1_m1001713B170214d0_201011</strain>
    </source>
</reference>
<keyword evidence="1" id="KW-0472">Membrane</keyword>
<dbReference type="AlphaFoldDB" id="A0AAW6ARX3"/>
<dbReference type="Proteomes" id="UP001300871">
    <property type="component" value="Unassembled WGS sequence"/>
</dbReference>
<proteinExistence type="predicted"/>
<dbReference type="GeneID" id="57970268"/>
<comment type="caution">
    <text evidence="2">The sequence shown here is derived from an EMBL/GenBank/DDBJ whole genome shotgun (WGS) entry which is preliminary data.</text>
</comment>
<keyword evidence="1" id="KW-0812">Transmembrane</keyword>